<dbReference type="HAMAP" id="MF_00137">
    <property type="entry name" value="SAICAR_synth"/>
    <property type="match status" value="1"/>
</dbReference>
<dbReference type="EMBL" id="CAACVS010000540">
    <property type="protein sequence ID" value="VEU43369.1"/>
    <property type="molecule type" value="Genomic_DNA"/>
</dbReference>
<dbReference type="FunFam" id="3.30.470.20:FF:000015">
    <property type="entry name" value="Phosphoribosylaminoimidazole-succinocarboxamide synthase"/>
    <property type="match status" value="1"/>
</dbReference>
<evidence type="ECO:0000256" key="8">
    <source>
        <dbReference type="ARBA" id="ARBA00030409"/>
    </source>
</evidence>
<dbReference type="UniPathway" id="UPA00074">
    <property type="reaction ID" value="UER00131"/>
</dbReference>
<organism evidence="10 11">
    <name type="scientific">Pseudo-nitzschia multistriata</name>
    <dbReference type="NCBI Taxonomy" id="183589"/>
    <lineage>
        <taxon>Eukaryota</taxon>
        <taxon>Sar</taxon>
        <taxon>Stramenopiles</taxon>
        <taxon>Ochrophyta</taxon>
        <taxon>Bacillariophyta</taxon>
        <taxon>Bacillariophyceae</taxon>
        <taxon>Bacillariophycidae</taxon>
        <taxon>Bacillariales</taxon>
        <taxon>Bacillariaceae</taxon>
        <taxon>Pseudo-nitzschia</taxon>
    </lineage>
</organism>
<dbReference type="Gene3D" id="3.30.470.20">
    <property type="entry name" value="ATP-grasp fold, B domain"/>
    <property type="match status" value="1"/>
</dbReference>
<keyword evidence="11" id="KW-1185">Reference proteome</keyword>
<comment type="pathway">
    <text evidence="1">Purine metabolism; IMP biosynthesis via de novo pathway; 5-amino-1-(5-phospho-D-ribosyl)imidazole-4-carboxamide from 5-amino-1-(5-phospho-D-ribosyl)imidazole-4-carboxylate: step 1/2.</text>
</comment>
<gene>
    <name evidence="10" type="ORF">PSNMU_V1.4_AUG-EV-PASAV3_0103920</name>
</gene>
<keyword evidence="6" id="KW-0658">Purine biosynthesis</keyword>
<dbReference type="Pfam" id="PF01259">
    <property type="entry name" value="SAICAR_synt"/>
    <property type="match status" value="1"/>
</dbReference>
<dbReference type="Proteomes" id="UP000291116">
    <property type="component" value="Unassembled WGS sequence"/>
</dbReference>
<dbReference type="PROSITE" id="PS01058">
    <property type="entry name" value="SAICAR_SYNTHETASE_2"/>
    <property type="match status" value="1"/>
</dbReference>
<dbReference type="Gene3D" id="3.30.200.20">
    <property type="entry name" value="Phosphorylase Kinase, domain 1"/>
    <property type="match status" value="1"/>
</dbReference>
<evidence type="ECO:0000259" key="9">
    <source>
        <dbReference type="Pfam" id="PF01259"/>
    </source>
</evidence>
<dbReference type="GO" id="GO:0004639">
    <property type="term" value="F:phosphoribosylaminoimidazolesuccinocarboxamide synthase activity"/>
    <property type="evidence" value="ECO:0007669"/>
    <property type="project" value="UniProtKB-EC"/>
</dbReference>
<evidence type="ECO:0000256" key="1">
    <source>
        <dbReference type="ARBA" id="ARBA00004672"/>
    </source>
</evidence>
<keyword evidence="7" id="KW-0067">ATP-binding</keyword>
<evidence type="ECO:0000256" key="6">
    <source>
        <dbReference type="ARBA" id="ARBA00022755"/>
    </source>
</evidence>
<reference evidence="10 11" key="1">
    <citation type="submission" date="2019-01" db="EMBL/GenBank/DDBJ databases">
        <authorList>
            <person name="Ferrante I. M."/>
        </authorList>
    </citation>
    <scope>NUCLEOTIDE SEQUENCE [LARGE SCALE GENOMIC DNA]</scope>
    <source>
        <strain evidence="10 11">B856</strain>
    </source>
</reference>
<evidence type="ECO:0000256" key="2">
    <source>
        <dbReference type="ARBA" id="ARBA00010190"/>
    </source>
</evidence>
<dbReference type="GO" id="GO:0005524">
    <property type="term" value="F:ATP binding"/>
    <property type="evidence" value="ECO:0007669"/>
    <property type="project" value="UniProtKB-KW"/>
</dbReference>
<dbReference type="PANTHER" id="PTHR43700:SF1">
    <property type="entry name" value="PHOSPHORIBOSYLAMINOIMIDAZOLE-SUCCINOCARBOXAMIDE SYNTHASE"/>
    <property type="match status" value="1"/>
</dbReference>
<accession>A0A448ZMV6</accession>
<evidence type="ECO:0000256" key="7">
    <source>
        <dbReference type="ARBA" id="ARBA00022840"/>
    </source>
</evidence>
<sequence length="454" mass="51733">MSKVFIAVPTEELFASADSVAKALATKYGILDVTVRSSESPIDRLLTTVQQETNVVWVFYSGSSLAAYNLLQEESPYPVLEVEAEGEPDEIAWTVAKWCGLGCEAVAKKVRQATAERRQAKLVRDSQLQTKSFKYHKAMSNVFDRNLQVTGDNIGLEAKRGKVRDRIEVDDKTIALVTTDRQSGFDRQLALVPYKGAVLNLTSAFWFEQTKDIIKNHIVAIPHPYVTIARKCQPFPIEFVVRSYMTGSTDTSIWKNYSNGVRNYCGHELPDGMVKNQKLAKNLLTPTTKEEEHDRPISAEEIIAEKWMTQEDWDVCAEAALKVFALGQKIADEHGLILVDTKYEFGRDLETGEILLIDEVHTPDSSRYWLASSYADRIAKGMEPENIDKEFLRLWFRERCDPYKEKVLPEPPRELVLELSRRYITLFEMITWEHFDFPTDGEEGIASAIRSFQK</sequence>
<protein>
    <recommendedName>
        <fullName evidence="3">phosphoribosylaminoimidazolesuccinocarboxamide synthase</fullName>
        <ecNumber evidence="3">6.3.2.6</ecNumber>
    </recommendedName>
    <alternativeName>
        <fullName evidence="8">SAICAR synthetase</fullName>
    </alternativeName>
</protein>
<evidence type="ECO:0000313" key="11">
    <source>
        <dbReference type="Proteomes" id="UP000291116"/>
    </source>
</evidence>
<dbReference type="PANTHER" id="PTHR43700">
    <property type="entry name" value="PHOSPHORIBOSYLAMINOIMIDAZOLE-SUCCINOCARBOXAMIDE SYNTHASE"/>
    <property type="match status" value="1"/>
</dbReference>
<name>A0A448ZMV6_9STRA</name>
<dbReference type="PROSITE" id="PS01057">
    <property type="entry name" value="SAICAR_SYNTHETASE_1"/>
    <property type="match status" value="1"/>
</dbReference>
<evidence type="ECO:0000256" key="3">
    <source>
        <dbReference type="ARBA" id="ARBA00012217"/>
    </source>
</evidence>
<dbReference type="NCBIfam" id="NF009251">
    <property type="entry name" value="PRK12607.1"/>
    <property type="match status" value="1"/>
</dbReference>
<keyword evidence="5" id="KW-0547">Nucleotide-binding</keyword>
<keyword evidence="4" id="KW-0436">Ligase</keyword>
<dbReference type="CDD" id="cd01414">
    <property type="entry name" value="SAICAR_synt_Sc"/>
    <property type="match status" value="1"/>
</dbReference>
<dbReference type="SUPFAM" id="SSF56104">
    <property type="entry name" value="SAICAR synthase-like"/>
    <property type="match status" value="1"/>
</dbReference>
<feature type="domain" description="SAICAR synthetase/ADE2 N-terminal" evidence="9">
    <location>
        <begin position="159"/>
        <end position="407"/>
    </location>
</feature>
<dbReference type="GO" id="GO:0006189">
    <property type="term" value="P:'de novo' IMP biosynthetic process"/>
    <property type="evidence" value="ECO:0007669"/>
    <property type="project" value="UniProtKB-UniPathway"/>
</dbReference>
<proteinExistence type="inferred from homology"/>
<dbReference type="AlphaFoldDB" id="A0A448ZMV6"/>
<comment type="similarity">
    <text evidence="2">Belongs to the SAICAR synthetase family.</text>
</comment>
<dbReference type="EC" id="6.3.2.6" evidence="3"/>
<dbReference type="InterPro" id="IPR018236">
    <property type="entry name" value="SAICAR_synthetase_CS"/>
</dbReference>
<evidence type="ECO:0000256" key="5">
    <source>
        <dbReference type="ARBA" id="ARBA00022741"/>
    </source>
</evidence>
<evidence type="ECO:0000256" key="4">
    <source>
        <dbReference type="ARBA" id="ARBA00022598"/>
    </source>
</evidence>
<evidence type="ECO:0000313" key="10">
    <source>
        <dbReference type="EMBL" id="VEU43369.1"/>
    </source>
</evidence>
<dbReference type="OrthoDB" id="9991235at2759"/>
<dbReference type="InterPro" id="IPR028923">
    <property type="entry name" value="SAICAR_synt/ADE2_N"/>
</dbReference>
<dbReference type="GO" id="GO:0005737">
    <property type="term" value="C:cytoplasm"/>
    <property type="evidence" value="ECO:0007669"/>
    <property type="project" value="TreeGrafter"/>
</dbReference>